<feature type="repeat" description="ANK" evidence="3">
    <location>
        <begin position="551"/>
        <end position="583"/>
    </location>
</feature>
<evidence type="ECO:0000256" key="1">
    <source>
        <dbReference type="ARBA" id="ARBA00022737"/>
    </source>
</evidence>
<evidence type="ECO:0000313" key="7">
    <source>
        <dbReference type="Proteomes" id="UP001392437"/>
    </source>
</evidence>
<evidence type="ECO:0000313" key="6">
    <source>
        <dbReference type="EMBL" id="KAK8124168.1"/>
    </source>
</evidence>
<feature type="repeat" description="ANK" evidence="3">
    <location>
        <begin position="1027"/>
        <end position="1059"/>
    </location>
</feature>
<reference evidence="6 7" key="1">
    <citation type="submission" date="2023-01" db="EMBL/GenBank/DDBJ databases">
        <title>Analysis of 21 Apiospora genomes using comparative genomics revels a genus with tremendous synthesis potential of carbohydrate active enzymes and secondary metabolites.</title>
        <authorList>
            <person name="Sorensen T."/>
        </authorList>
    </citation>
    <scope>NUCLEOTIDE SEQUENCE [LARGE SCALE GENOMIC DNA]</scope>
    <source>
        <strain evidence="6 7">CBS 117206</strain>
    </source>
</reference>
<feature type="compositionally biased region" description="Acidic residues" evidence="4">
    <location>
        <begin position="1317"/>
        <end position="1328"/>
    </location>
</feature>
<dbReference type="Pfam" id="PF12796">
    <property type="entry name" value="Ank_2"/>
    <property type="match status" value="2"/>
</dbReference>
<dbReference type="SUPFAM" id="SSF48403">
    <property type="entry name" value="Ankyrin repeat"/>
    <property type="match status" value="2"/>
</dbReference>
<gene>
    <name evidence="6" type="ORF">PG999_004086</name>
</gene>
<evidence type="ECO:0000259" key="5">
    <source>
        <dbReference type="Pfam" id="PF14420"/>
    </source>
</evidence>
<dbReference type="PANTHER" id="PTHR24198">
    <property type="entry name" value="ANKYRIN REPEAT AND PROTEIN KINASE DOMAIN-CONTAINING PROTEIN"/>
    <property type="match status" value="1"/>
</dbReference>
<organism evidence="6 7">
    <name type="scientific">Apiospora kogelbergensis</name>
    <dbReference type="NCBI Taxonomy" id="1337665"/>
    <lineage>
        <taxon>Eukaryota</taxon>
        <taxon>Fungi</taxon>
        <taxon>Dikarya</taxon>
        <taxon>Ascomycota</taxon>
        <taxon>Pezizomycotina</taxon>
        <taxon>Sordariomycetes</taxon>
        <taxon>Xylariomycetidae</taxon>
        <taxon>Amphisphaeriales</taxon>
        <taxon>Apiosporaceae</taxon>
        <taxon>Apiospora</taxon>
    </lineage>
</organism>
<dbReference type="InterPro" id="IPR025676">
    <property type="entry name" value="Clr5_dom"/>
</dbReference>
<proteinExistence type="predicted"/>
<evidence type="ECO:0000256" key="3">
    <source>
        <dbReference type="PROSITE-ProRule" id="PRU00023"/>
    </source>
</evidence>
<dbReference type="Pfam" id="PF00023">
    <property type="entry name" value="Ank"/>
    <property type="match status" value="1"/>
</dbReference>
<dbReference type="PROSITE" id="PS50088">
    <property type="entry name" value="ANK_REPEAT"/>
    <property type="match status" value="5"/>
</dbReference>
<feature type="repeat" description="ANK" evidence="3">
    <location>
        <begin position="992"/>
        <end position="1024"/>
    </location>
</feature>
<dbReference type="Pfam" id="PF14420">
    <property type="entry name" value="Clr5"/>
    <property type="match status" value="1"/>
</dbReference>
<dbReference type="Gene3D" id="1.25.40.20">
    <property type="entry name" value="Ankyrin repeat-containing domain"/>
    <property type="match status" value="3"/>
</dbReference>
<feature type="region of interest" description="Disordered" evidence="4">
    <location>
        <begin position="1305"/>
        <end position="1328"/>
    </location>
</feature>
<dbReference type="SMART" id="SM00248">
    <property type="entry name" value="ANK"/>
    <property type="match status" value="9"/>
</dbReference>
<feature type="domain" description="Clr5" evidence="5">
    <location>
        <begin position="11"/>
        <end position="60"/>
    </location>
</feature>
<sequence length="1328" mass="148042">MSSRSSKILREQEWEKRKIKIWHLLLQEKRQVGEIRDQMRKEGFCATLKEYESRFKSWGFYLNNPMSTKKYITHRVEKRKRQGKRSTVVVAGIQWSDEKLKKEICRNFYSTQEKLRDPSPCTPPGPMVSVCSPSPADLVPPSEWPAELPWLQFSKMLFKAPFDLIWMMVQRLREVRLGLDMNEIAVFEDRLTLQHVAHHLGLSLPEDISSPIKLSIHLRTIMPETIPGEHLMRSQIFTNDSDIPAREFLILVLYQISNRLSGDIVCQARRDELLLELIIQSGLVGSKHQVLEGPTVHSILEETWRAALRRCRSSVISWLLDLGIDVDLHFLGSEYFRCCRSPLSNVILEAYRGGGCCYDDDKPTHPLKVSSHEGEETLRALLAYRASPDRFCCQHHGTPLELAIRRGLLGIVEMFVEHGINTQGQVYLQQMDFGKLLLLPDWDIPQEIQHGMLTLIQDVFEKANPSPGDLFDTLLSADGLITAARYGCPALLSKLRAKGADFNCHDGRGEFPMGAAIACRGSHDGAIRCMTLIELGASVNYEPKRDFDRETGPSALHIAALMGDDDTLKALLRSGAHQHAPASFNVGRNCLYGLGGPVKGEADYSARSPLSWALSKPSKECALLLLEAGAPIEGHELLLYLESCCWNGDSSTDLITTLIKRGAPLHLKNSSGETALDLAVRKGCHGATDIFLRAGATMNPATSLDWLSYFETFIATNDDCGEEEFNRLLEEFYRLYPCVSVASQNARLEGLSESYCNHWNARRSDTVIASVLRRYPQAYSSIALGVVLRSPEKASCLPTLSELLRRRRPEFIEESIEWVTVSCFVNYALTRKSSNLLAILDVLLSQQPGLNEIRSPIPGCSPLVPALGRCLGWALFKHRAYSAEDVGFVIAVLGRFLDAGFRVSAVIGLFAIGAGCSVHELEQLMALGFDPRQRYRWSHTALQLAMRRNDLEMVRFLVGRGVNVNSRPRWGSTPKSISDISCWSWSGIDHGPHRTALQFAVENGNWECAQLLVASGADVNAPPARIGGATALQVAAMQGYVGLVDWLVSSGAEIHAREAPVEGMTAMEGAAAFGRMDVVGLLLQRGDFGDGEGRRQYVRAVGYARKLGHHALASYMAHQVGWSDEDEEMLAREDLLESVTSFVLRYTFEEDDCCDKSCVGEIESVDDAMEEPGCCYAVIDSSNKSPYFQDIWSTNQGKGESELSGEETAPWMSWMNQPNMTATPASSEVSDEFWASHSQILADIDWGFLADAELEYEKLETANGPVVGENYGNECICGEQSHQRLLQEWTHIFCQRNEIVQSEQGQWGWSGMGNATEPEEDAEGNELD</sequence>
<name>A0AAW0R5A3_9PEZI</name>
<dbReference type="Proteomes" id="UP001392437">
    <property type="component" value="Unassembled WGS sequence"/>
</dbReference>
<dbReference type="InterPro" id="IPR002110">
    <property type="entry name" value="Ankyrin_rpt"/>
</dbReference>
<dbReference type="InterPro" id="IPR036770">
    <property type="entry name" value="Ankyrin_rpt-contain_sf"/>
</dbReference>
<protein>
    <recommendedName>
        <fullName evidence="5">Clr5 domain-containing protein</fullName>
    </recommendedName>
</protein>
<dbReference type="EMBL" id="JAQQWP010000003">
    <property type="protein sequence ID" value="KAK8124168.1"/>
    <property type="molecule type" value="Genomic_DNA"/>
</dbReference>
<keyword evidence="1" id="KW-0677">Repeat</keyword>
<accession>A0AAW0R5A3</accession>
<evidence type="ECO:0000256" key="4">
    <source>
        <dbReference type="SAM" id="MobiDB-lite"/>
    </source>
</evidence>
<feature type="repeat" description="ANK" evidence="3">
    <location>
        <begin position="937"/>
        <end position="969"/>
    </location>
</feature>
<comment type="caution">
    <text evidence="6">The sequence shown here is derived from an EMBL/GenBank/DDBJ whole genome shotgun (WGS) entry which is preliminary data.</text>
</comment>
<feature type="repeat" description="ANK" evidence="3">
    <location>
        <begin position="671"/>
        <end position="703"/>
    </location>
</feature>
<evidence type="ECO:0000256" key="2">
    <source>
        <dbReference type="ARBA" id="ARBA00023043"/>
    </source>
</evidence>
<keyword evidence="7" id="KW-1185">Reference proteome</keyword>
<dbReference type="PANTHER" id="PTHR24198:SF165">
    <property type="entry name" value="ANKYRIN REPEAT-CONTAINING PROTEIN-RELATED"/>
    <property type="match status" value="1"/>
</dbReference>
<keyword evidence="2 3" id="KW-0040">ANK repeat</keyword>
<dbReference type="PROSITE" id="PS50297">
    <property type="entry name" value="ANK_REP_REGION"/>
    <property type="match status" value="4"/>
</dbReference>